<evidence type="ECO:0000313" key="2">
    <source>
        <dbReference type="EMBL" id="KUJ10908.1"/>
    </source>
</evidence>
<dbReference type="EMBL" id="KQ947428">
    <property type="protein sequence ID" value="KUJ10908.1"/>
    <property type="molecule type" value="Genomic_DNA"/>
</dbReference>
<reference evidence="2 3" key="1">
    <citation type="submission" date="2015-10" db="EMBL/GenBank/DDBJ databases">
        <title>Full genome of DAOMC 229536 Phialocephala scopiformis, a fungal endophyte of spruce producing the potent anti-insectan compound rugulosin.</title>
        <authorList>
            <consortium name="DOE Joint Genome Institute"/>
            <person name="Walker A.K."/>
            <person name="Frasz S.L."/>
            <person name="Seifert K.A."/>
            <person name="Miller J.D."/>
            <person name="Mondo S.J."/>
            <person name="Labutti K."/>
            <person name="Lipzen A."/>
            <person name="Dockter R."/>
            <person name="Kennedy M."/>
            <person name="Grigoriev I.V."/>
            <person name="Spatafora J.W."/>
        </authorList>
    </citation>
    <scope>NUCLEOTIDE SEQUENCE [LARGE SCALE GENOMIC DNA]</scope>
    <source>
        <strain evidence="2 3">CBS 120377</strain>
    </source>
</reference>
<dbReference type="AlphaFoldDB" id="A0A194WSG9"/>
<accession>A0A194WSG9</accession>
<sequence length="76" mass="8774">MHMSLIAWVSRICRFHPLRYIFIVFLYLSSSVFVVMYSLYGFPLLTMHSSAIFSVGSLMPFHCRRARPLGSLLGML</sequence>
<protein>
    <submittedName>
        <fullName evidence="2">Uncharacterized protein</fullName>
    </submittedName>
</protein>
<keyword evidence="1" id="KW-1133">Transmembrane helix</keyword>
<keyword evidence="1" id="KW-0812">Transmembrane</keyword>
<dbReference type="KEGG" id="psco:LY89DRAFT_252036"/>
<evidence type="ECO:0000256" key="1">
    <source>
        <dbReference type="SAM" id="Phobius"/>
    </source>
</evidence>
<dbReference type="RefSeq" id="XP_018065263.1">
    <property type="nucleotide sequence ID" value="XM_018206207.1"/>
</dbReference>
<organism evidence="2 3">
    <name type="scientific">Mollisia scopiformis</name>
    <name type="common">Conifer needle endophyte fungus</name>
    <name type="synonym">Phialocephala scopiformis</name>
    <dbReference type="NCBI Taxonomy" id="149040"/>
    <lineage>
        <taxon>Eukaryota</taxon>
        <taxon>Fungi</taxon>
        <taxon>Dikarya</taxon>
        <taxon>Ascomycota</taxon>
        <taxon>Pezizomycotina</taxon>
        <taxon>Leotiomycetes</taxon>
        <taxon>Helotiales</taxon>
        <taxon>Mollisiaceae</taxon>
        <taxon>Mollisia</taxon>
    </lineage>
</organism>
<gene>
    <name evidence="2" type="ORF">LY89DRAFT_252036</name>
</gene>
<keyword evidence="1" id="KW-0472">Membrane</keyword>
<name>A0A194WSG9_MOLSC</name>
<keyword evidence="3" id="KW-1185">Reference proteome</keyword>
<evidence type="ECO:0000313" key="3">
    <source>
        <dbReference type="Proteomes" id="UP000070700"/>
    </source>
</evidence>
<feature type="transmembrane region" description="Helical" evidence="1">
    <location>
        <begin position="20"/>
        <end position="39"/>
    </location>
</feature>
<dbReference type="Proteomes" id="UP000070700">
    <property type="component" value="Unassembled WGS sequence"/>
</dbReference>
<proteinExistence type="predicted"/>
<dbReference type="GeneID" id="28815933"/>
<dbReference type="InParanoid" id="A0A194WSG9"/>